<protein>
    <recommendedName>
        <fullName evidence="7">FAD-binding PCMH-type domain-containing protein</fullName>
    </recommendedName>
</protein>
<dbReference type="InterPro" id="IPR016171">
    <property type="entry name" value="Vanillyl_alc_oxidase_C-sub2"/>
</dbReference>
<dbReference type="InterPro" id="IPR036318">
    <property type="entry name" value="FAD-bd_PCMH-like_sf"/>
</dbReference>
<dbReference type="SUPFAM" id="SSF56176">
    <property type="entry name" value="FAD-binding/transporter-associated domain-like"/>
    <property type="match status" value="1"/>
</dbReference>
<dbReference type="PROSITE" id="PS51387">
    <property type="entry name" value="FAD_PCMH"/>
    <property type="match status" value="1"/>
</dbReference>
<dbReference type="InterPro" id="IPR016164">
    <property type="entry name" value="FAD-linked_Oxase-like_C"/>
</dbReference>
<evidence type="ECO:0000313" key="9">
    <source>
        <dbReference type="Proteomes" id="UP000008075"/>
    </source>
</evidence>
<comment type="similarity">
    <text evidence="2">Belongs to the FAD-binding oxidoreductase/transferase type 4 family.</text>
</comment>
<dbReference type="InterPro" id="IPR016170">
    <property type="entry name" value="Cytok_DH_C_sf"/>
</dbReference>
<keyword evidence="9" id="KW-1185">Reference proteome</keyword>
<dbReference type="Gene3D" id="1.10.45.10">
    <property type="entry name" value="Vanillyl-alcohol Oxidase, Chain A, domain 4"/>
    <property type="match status" value="1"/>
</dbReference>
<dbReference type="GeneID" id="24903428"/>
<dbReference type="GO" id="GO:0071949">
    <property type="term" value="F:FAD binding"/>
    <property type="evidence" value="ECO:0007669"/>
    <property type="project" value="InterPro"/>
</dbReference>
<dbReference type="GO" id="GO:0022904">
    <property type="term" value="P:respiratory electron transport chain"/>
    <property type="evidence" value="ECO:0007669"/>
    <property type="project" value="TreeGrafter"/>
</dbReference>
<keyword evidence="3" id="KW-0285">Flavoprotein</keyword>
<feature type="compositionally biased region" description="Polar residues" evidence="6">
    <location>
        <begin position="15"/>
        <end position="25"/>
    </location>
</feature>
<feature type="domain" description="FAD-binding PCMH-type" evidence="7">
    <location>
        <begin position="44"/>
        <end position="239"/>
    </location>
</feature>
<dbReference type="SUPFAM" id="SSF55103">
    <property type="entry name" value="FAD-linked oxidases, C-terminal domain"/>
    <property type="match status" value="1"/>
</dbReference>
<dbReference type="RefSeq" id="WP_013185430.1">
    <property type="nucleotide sequence ID" value="NC_014228.1"/>
</dbReference>
<dbReference type="Proteomes" id="UP000008075">
    <property type="component" value="Chromosome"/>
</dbReference>
<dbReference type="PANTHER" id="PTHR43716">
    <property type="entry name" value="D-2-HYDROXYGLUTARATE DEHYDROGENASE, MITOCHONDRIAL"/>
    <property type="match status" value="1"/>
</dbReference>
<dbReference type="EMBL" id="FN667742">
    <property type="protein sequence ID" value="CBJ92043.1"/>
    <property type="molecule type" value="Genomic_DNA"/>
</dbReference>
<dbReference type="InterPro" id="IPR051264">
    <property type="entry name" value="FAD-oxidored/transferase_4"/>
</dbReference>
<dbReference type="GO" id="GO:0016491">
    <property type="term" value="F:oxidoreductase activity"/>
    <property type="evidence" value="ECO:0007669"/>
    <property type="project" value="UniProtKB-KW"/>
</dbReference>
<evidence type="ECO:0000256" key="2">
    <source>
        <dbReference type="ARBA" id="ARBA00008000"/>
    </source>
</evidence>
<dbReference type="InterPro" id="IPR016169">
    <property type="entry name" value="FAD-bd_PCMH_sub2"/>
</dbReference>
<dbReference type="AlphaFoldDB" id="D3VCK8"/>
<dbReference type="eggNOG" id="COG0277">
    <property type="taxonomic scope" value="Bacteria"/>
</dbReference>
<dbReference type="InterPro" id="IPR006094">
    <property type="entry name" value="Oxid_FAD_bind_N"/>
</dbReference>
<comment type="cofactor">
    <cofactor evidence="1">
        <name>FAD</name>
        <dbReference type="ChEBI" id="CHEBI:57692"/>
    </cofactor>
</comment>
<gene>
    <name evidence="8" type="ordered locus">XNC1_4018</name>
</gene>
<dbReference type="HOGENOM" id="CLU_456985_0_0_6"/>
<feature type="region of interest" description="Disordered" evidence="6">
    <location>
        <begin position="1"/>
        <end position="25"/>
    </location>
</feature>
<evidence type="ECO:0000256" key="5">
    <source>
        <dbReference type="ARBA" id="ARBA00023002"/>
    </source>
</evidence>
<evidence type="ECO:0000259" key="7">
    <source>
        <dbReference type="PROSITE" id="PS51387"/>
    </source>
</evidence>
<evidence type="ECO:0000256" key="3">
    <source>
        <dbReference type="ARBA" id="ARBA00022630"/>
    </source>
</evidence>
<proteinExistence type="inferred from homology"/>
<sequence length="563" mass="63609">MLSSNSIKSQKSHQQKPITTKLNNSLPHFPPNIICQNRSFRNWSGEIRADSVPCCIPRNTEEVISVVNWAWKENYKIRPVGQAHNWSPLILKSRQGSTERIMLMDLSHHFTHVHIEHHARFSIVTAQAAILMETLLTRMEEQGLGFTATPAPGDLTLGAVLAINGHGTAVKALSEVPVSGHTYGSLSNTILSLSAVVWDTESQQYTLKRFERSEPDCAPLLTHIGSALILEIQLQAGKNQRLRCQSFTDIPATELFASPEQTKGKQTFSHFLDQSGRAEVILFPFTDKPWLKVWSVSPTKPASSTKTDTPYNYPFSDNISLNISDFMENVLVNAPAITPFIGETQYQLTKAALQGNAKDIWGWSKNVLLYVRPTTLRVTANGYAVLTRRADIQRVLNVFYTQWQNLMAEFTMAGKYPINGPLEVRVTELDNPIEVMDAKAVVPSLSAIRPRLDHPEWDVAIWLDILTMPKTPHTLEFLRKFEQWLFQEFNGDYACARVEWSKGWAYGKTAAWEDEEVLTKIIPTSLTDGLPTNNNWNFAVATLQKYDPHQIFRSPLLDKLFSY</sequence>
<evidence type="ECO:0000256" key="4">
    <source>
        <dbReference type="ARBA" id="ARBA00022827"/>
    </source>
</evidence>
<dbReference type="InterPro" id="IPR015213">
    <property type="entry name" value="Cholesterol_OX_subst-bd"/>
</dbReference>
<reference evidence="8 9" key="1">
    <citation type="journal article" date="2011" name="PLoS ONE">
        <title>The entomopathogenic bacterial endosymbionts xenorhabdus and photorhabdus: convergent lifestyles from divergent genomes.</title>
        <authorList>
            <person name="Chaston J.M."/>
            <person name="Suen G."/>
            <person name="Tucker S.L."/>
            <person name="Andersen A.W."/>
            <person name="Bhasin A."/>
            <person name="Bode E."/>
            <person name="Bode H.B."/>
            <person name="Brachmann A.O."/>
            <person name="Cowles C.E."/>
            <person name="Cowles K.N."/>
            <person name="Darby C."/>
            <person name="de Leon L."/>
            <person name="Drace K."/>
            <person name="Du Z."/>
            <person name="Givaudan A."/>
            <person name="Herbert Tran E.E."/>
            <person name="Jewell K.A."/>
            <person name="Knack J.J."/>
            <person name="Krasomil-Osterfeld K.C."/>
            <person name="Kukor R."/>
            <person name="Lanois A."/>
            <person name="Latreille P."/>
            <person name="Leimgruber N.K."/>
            <person name="Lipke C.M."/>
            <person name="Liu R."/>
            <person name="Lu X."/>
            <person name="Martens E.C."/>
            <person name="Marri P.R."/>
            <person name="Medigue C."/>
            <person name="Menard M.L."/>
            <person name="Miller N.M."/>
            <person name="Morales-Soto N."/>
            <person name="Norton S."/>
            <person name="Ogier J.C."/>
            <person name="Orchard S.S."/>
            <person name="Park D."/>
            <person name="Park Y."/>
            <person name="Qurollo B.A."/>
            <person name="Sugar D.R."/>
            <person name="Richards G.R."/>
            <person name="Rouy Z."/>
            <person name="Slominski B."/>
            <person name="Slominski K."/>
            <person name="Snyder H."/>
            <person name="Tjaden B.C."/>
            <person name="van der Hoeven R."/>
            <person name="Welch R.D."/>
            <person name="Wheeler C."/>
            <person name="Xiang B."/>
            <person name="Barbazuk B."/>
            <person name="Gaudriault S."/>
            <person name="Goodner B."/>
            <person name="Slater S.C."/>
            <person name="Forst S."/>
            <person name="Goldman B.S."/>
            <person name="Goodrich-Blair H."/>
        </authorList>
    </citation>
    <scope>NUCLEOTIDE SEQUENCE [LARGE SCALE GENOMIC DNA]</scope>
    <source>
        <strain evidence="9">ATCC 19061 / DSM 3370 / CCUG 14189 / LMG 1036 / NCIMB 9965 / AN6</strain>
    </source>
</reference>
<dbReference type="InterPro" id="IPR016166">
    <property type="entry name" value="FAD-bd_PCMH"/>
</dbReference>
<dbReference type="Pfam" id="PF01565">
    <property type="entry name" value="FAD_binding_4"/>
    <property type="match status" value="1"/>
</dbReference>
<keyword evidence="5" id="KW-0560">Oxidoreductase</keyword>
<dbReference type="Gene3D" id="3.30.465.10">
    <property type="match status" value="1"/>
</dbReference>
<organism evidence="8 9">
    <name type="scientific">Xenorhabdus nematophila (strain ATCC 19061 / DSM 3370 / CCUG 14189 / LMG 1036 / NCIMB 9965 / AN6)</name>
    <dbReference type="NCBI Taxonomy" id="406817"/>
    <lineage>
        <taxon>Bacteria</taxon>
        <taxon>Pseudomonadati</taxon>
        <taxon>Pseudomonadota</taxon>
        <taxon>Gammaproteobacteria</taxon>
        <taxon>Enterobacterales</taxon>
        <taxon>Morganellaceae</taxon>
        <taxon>Xenorhabdus</taxon>
    </lineage>
</organism>
<evidence type="ECO:0000313" key="8">
    <source>
        <dbReference type="EMBL" id="CBJ92043.1"/>
    </source>
</evidence>
<dbReference type="KEGG" id="xne:XNC1_4018"/>
<dbReference type="Gene3D" id="3.30.43.10">
    <property type="entry name" value="Uridine Diphospho-n-acetylenolpyruvylglucosamine Reductase, domain 2"/>
    <property type="match status" value="1"/>
</dbReference>
<name>D3VCK8_XENNA</name>
<dbReference type="PANTHER" id="PTHR43716:SF1">
    <property type="entry name" value="D-2-HYDROXYGLUTARATE DEHYDROGENASE, MITOCHONDRIAL"/>
    <property type="match status" value="1"/>
</dbReference>
<evidence type="ECO:0000256" key="6">
    <source>
        <dbReference type="SAM" id="MobiDB-lite"/>
    </source>
</evidence>
<dbReference type="Gene3D" id="3.40.462.10">
    <property type="entry name" value="FAD-linked oxidases, C-terminal domain"/>
    <property type="match status" value="1"/>
</dbReference>
<dbReference type="Pfam" id="PF09129">
    <property type="entry name" value="Chol_subst-bind"/>
    <property type="match status" value="1"/>
</dbReference>
<evidence type="ECO:0000256" key="1">
    <source>
        <dbReference type="ARBA" id="ARBA00001974"/>
    </source>
</evidence>
<keyword evidence="4" id="KW-0274">FAD</keyword>
<dbReference type="STRING" id="406817.XNC1_4018"/>
<accession>D3VCK8</accession>
<dbReference type="InterPro" id="IPR016167">
    <property type="entry name" value="FAD-bd_PCMH_sub1"/>
</dbReference>